<keyword evidence="1" id="KW-0472">Membrane</keyword>
<gene>
    <name evidence="2" type="ORF">JIN84_02630</name>
</gene>
<evidence type="ECO:0000313" key="3">
    <source>
        <dbReference type="Proteomes" id="UP000600139"/>
    </source>
</evidence>
<evidence type="ECO:0000313" key="2">
    <source>
        <dbReference type="EMBL" id="MBK1814492.1"/>
    </source>
</evidence>
<dbReference type="AlphaFoldDB" id="A0A934V5Z9"/>
<dbReference type="RefSeq" id="WP_200349454.1">
    <property type="nucleotide sequence ID" value="NZ_BAABHZ010000010.1"/>
</dbReference>
<dbReference type="InterPro" id="IPR045584">
    <property type="entry name" value="Pilin-like"/>
</dbReference>
<dbReference type="SUPFAM" id="SSF54523">
    <property type="entry name" value="Pili subunits"/>
    <property type="match status" value="1"/>
</dbReference>
<evidence type="ECO:0000256" key="1">
    <source>
        <dbReference type="SAM" id="Phobius"/>
    </source>
</evidence>
<feature type="transmembrane region" description="Helical" evidence="1">
    <location>
        <begin position="6"/>
        <end position="31"/>
    </location>
</feature>
<organism evidence="2 3">
    <name type="scientific">Luteolibacter yonseiensis</name>
    <dbReference type="NCBI Taxonomy" id="1144680"/>
    <lineage>
        <taxon>Bacteria</taxon>
        <taxon>Pseudomonadati</taxon>
        <taxon>Verrucomicrobiota</taxon>
        <taxon>Verrucomicrobiia</taxon>
        <taxon>Verrucomicrobiales</taxon>
        <taxon>Verrucomicrobiaceae</taxon>
        <taxon>Luteolibacter</taxon>
    </lineage>
</organism>
<keyword evidence="1" id="KW-0812">Transmembrane</keyword>
<protein>
    <submittedName>
        <fullName evidence="2">Type II secretion system protein</fullName>
    </submittedName>
</protein>
<proteinExistence type="predicted"/>
<sequence>MKHRSPGFTLVELLVTITVTISLAALGMLGYRSAKEKAKSIVEINAARNLITGYLGYAADHSSQVMPGFKADPDAMNLKGELMAFPMNARYPYRLMANVPAIDGIIFYNGNEGLLHKENNDYEISLRPNLGINAELVGGNFGSASALLNAAQTRLVSVYGKYYLSHLSEADDPSKLIVFASSRYTKDEPGYFEIKPPNMTANVWSSDKFEKEGTASKHGYVDFRWSGKAVCAMLGGNVELLDEEQMRDMRRWSIQACRANDEDFRISRQ</sequence>
<dbReference type="Proteomes" id="UP000600139">
    <property type="component" value="Unassembled WGS sequence"/>
</dbReference>
<comment type="caution">
    <text evidence="2">The sequence shown here is derived from an EMBL/GenBank/DDBJ whole genome shotgun (WGS) entry which is preliminary data.</text>
</comment>
<reference evidence="2" key="1">
    <citation type="submission" date="2021-01" db="EMBL/GenBank/DDBJ databases">
        <title>Modified the classification status of verrucomicrobia.</title>
        <authorList>
            <person name="Feng X."/>
        </authorList>
    </citation>
    <scope>NUCLEOTIDE SEQUENCE</scope>
    <source>
        <strain evidence="2">JCM 18052</strain>
    </source>
</reference>
<dbReference type="EMBL" id="JAENIK010000004">
    <property type="protein sequence ID" value="MBK1814492.1"/>
    <property type="molecule type" value="Genomic_DNA"/>
</dbReference>
<accession>A0A934V5Z9</accession>
<keyword evidence="3" id="KW-1185">Reference proteome</keyword>
<keyword evidence="1" id="KW-1133">Transmembrane helix</keyword>
<name>A0A934V5Z9_9BACT</name>